<feature type="domain" description="Transposase IS66 central" evidence="1">
    <location>
        <begin position="1"/>
        <end position="32"/>
    </location>
</feature>
<evidence type="ECO:0000313" key="2">
    <source>
        <dbReference type="EMBL" id="ABX22255.1"/>
    </source>
</evidence>
<dbReference type="EMBL" id="CP000880">
    <property type="protein sequence ID" value="ABX22255.1"/>
    <property type="molecule type" value="Genomic_DNA"/>
</dbReference>
<dbReference type="Proteomes" id="UP000002084">
    <property type="component" value="Chromosome"/>
</dbReference>
<reference evidence="2 3" key="1">
    <citation type="submission" date="2007-11" db="EMBL/GenBank/DDBJ databases">
        <authorList>
            <consortium name="The Salmonella enterica serovar Arizonae Genome Sequencing Project"/>
            <person name="McClelland M."/>
            <person name="Sanderson E.K."/>
            <person name="Porwollik S."/>
            <person name="Spieth J."/>
            <person name="Clifton W.S."/>
            <person name="Fulton R."/>
            <person name="Chunyan W."/>
            <person name="Wollam A."/>
            <person name="Shah N."/>
            <person name="Pepin K."/>
            <person name="Bhonagiri V."/>
            <person name="Nash W."/>
            <person name="Johnson M."/>
            <person name="Thiruvilangam P."/>
            <person name="Wilson R."/>
        </authorList>
    </citation>
    <scope>NUCLEOTIDE SEQUENCE [LARGE SCALE GENOMIC DNA]</scope>
    <source>
        <strain evidence="3">ATCC BAA-731 / CDC346-86 / RSK2980</strain>
    </source>
</reference>
<dbReference type="PANTHER" id="PTHR33678">
    <property type="entry name" value="BLL1576 PROTEIN"/>
    <property type="match status" value="1"/>
</dbReference>
<accession>A9ML85</accession>
<protein>
    <recommendedName>
        <fullName evidence="1">Transposase IS66 central domain-containing protein</fullName>
    </recommendedName>
</protein>
<proteinExistence type="predicted"/>
<evidence type="ECO:0000313" key="3">
    <source>
        <dbReference type="Proteomes" id="UP000002084"/>
    </source>
</evidence>
<dbReference type="InterPro" id="IPR052344">
    <property type="entry name" value="Transposase-related"/>
</dbReference>
<name>A9ML85_SALAR</name>
<dbReference type="PANTHER" id="PTHR33678:SF1">
    <property type="entry name" value="BLL1576 PROTEIN"/>
    <property type="match status" value="1"/>
</dbReference>
<dbReference type="HOGENOM" id="CLU_2384397_0_0_6"/>
<dbReference type="KEGG" id="ses:SARI_02392"/>
<dbReference type="InterPro" id="IPR004291">
    <property type="entry name" value="Transposase_IS66_central"/>
</dbReference>
<dbReference type="Pfam" id="PF03050">
    <property type="entry name" value="DDE_Tnp_IS66"/>
    <property type="match status" value="1"/>
</dbReference>
<dbReference type="STRING" id="41514.SARI_02392"/>
<dbReference type="AlphaFoldDB" id="A9ML85"/>
<evidence type="ECO:0000259" key="1">
    <source>
        <dbReference type="Pfam" id="PF03050"/>
    </source>
</evidence>
<sequence>MEIDNNICENALRCVALGRRNYLFFGSDRGGEAAAIIYSLLGMCKLNGVEVRGMVTRRAVENQRLAIEPGARTAALEPRNRKIILTLRPTRDAY</sequence>
<gene>
    <name evidence="2" type="ordered locus">SARI_02392</name>
</gene>
<keyword evidence="3" id="KW-1185">Reference proteome</keyword>
<organism evidence="2 3">
    <name type="scientific">Salmonella arizonae (strain ATCC BAA-731 / CDC346-86 / RSK2980)</name>
    <dbReference type="NCBI Taxonomy" id="41514"/>
    <lineage>
        <taxon>Bacteria</taxon>
        <taxon>Pseudomonadati</taxon>
        <taxon>Pseudomonadota</taxon>
        <taxon>Gammaproteobacteria</taxon>
        <taxon>Enterobacterales</taxon>
        <taxon>Enterobacteriaceae</taxon>
        <taxon>Salmonella</taxon>
    </lineage>
</organism>